<keyword evidence="1" id="KW-0812">Transmembrane</keyword>
<keyword evidence="1" id="KW-0472">Membrane</keyword>
<evidence type="ECO:0000256" key="1">
    <source>
        <dbReference type="SAM" id="Phobius"/>
    </source>
</evidence>
<dbReference type="RefSeq" id="XP_003425479.2">
    <property type="nucleotide sequence ID" value="XM_003425431.5"/>
</dbReference>
<organism evidence="2 3">
    <name type="scientific">Nasonia vitripennis</name>
    <name type="common">Parasitic wasp</name>
    <dbReference type="NCBI Taxonomy" id="7425"/>
    <lineage>
        <taxon>Eukaryota</taxon>
        <taxon>Metazoa</taxon>
        <taxon>Ecdysozoa</taxon>
        <taxon>Arthropoda</taxon>
        <taxon>Hexapoda</taxon>
        <taxon>Insecta</taxon>
        <taxon>Pterygota</taxon>
        <taxon>Neoptera</taxon>
        <taxon>Endopterygota</taxon>
        <taxon>Hymenoptera</taxon>
        <taxon>Apocrita</taxon>
        <taxon>Proctotrupomorpha</taxon>
        <taxon>Chalcidoidea</taxon>
        <taxon>Pteromalidae</taxon>
        <taxon>Pteromalinae</taxon>
        <taxon>Nasonia</taxon>
    </lineage>
</organism>
<evidence type="ECO:0000313" key="2">
    <source>
        <dbReference type="EnsemblMetazoa" id="XP_003425479"/>
    </source>
</evidence>
<dbReference type="InParanoid" id="A0A7M7GEF7"/>
<keyword evidence="3" id="KW-1185">Reference proteome</keyword>
<name>A0A7M7GEF7_NASVI</name>
<dbReference type="CTD" id="203"/>
<sequence>MDKDELQELCGRSRGRAMVTGAAGLLRRSTRMSGQLLIGVIFVCCFISVQLVLLLLVFAPGIATFARHSNCSTSRAFDNANTSVYFVKHQDKIWTSEELCSIETAAHLYPQYNIVIINLLRDNSPIAVSPEDNVDITRRLAKKLSNVRSVDTSARKLFAKSVMSRRIQADDLRSEEIESAAKFQLIWDSPGVSLEPLLVHQLESIQNYFADTDEVDLDASVLIDADFQATSVPCQSFIGFVLDRMAKPATRFADRRALMESTLSQYCNRVTGCNGVRIVKPISKKLFNVSCPIVDSLSV</sequence>
<dbReference type="EnsemblMetazoa" id="XM_003425431">
    <property type="protein sequence ID" value="XP_003425479"/>
    <property type="gene ID" value="LOC100677950"/>
</dbReference>
<protein>
    <submittedName>
        <fullName evidence="2">Uncharacterized protein</fullName>
    </submittedName>
</protein>
<dbReference type="AlphaFoldDB" id="A0A7M7GEF7"/>
<keyword evidence="1" id="KW-1133">Transmembrane helix</keyword>
<dbReference type="GeneID" id="100677950"/>
<feature type="transmembrane region" description="Helical" evidence="1">
    <location>
        <begin position="36"/>
        <end position="63"/>
    </location>
</feature>
<dbReference type="OrthoDB" id="7700731at2759"/>
<proteinExistence type="predicted"/>
<evidence type="ECO:0000313" key="3">
    <source>
        <dbReference type="Proteomes" id="UP000002358"/>
    </source>
</evidence>
<accession>A0A7M7GEF7</accession>
<reference evidence="2" key="1">
    <citation type="submission" date="2021-01" db="UniProtKB">
        <authorList>
            <consortium name="EnsemblMetazoa"/>
        </authorList>
    </citation>
    <scope>IDENTIFICATION</scope>
</reference>
<dbReference type="Proteomes" id="UP000002358">
    <property type="component" value="Chromosome 1"/>
</dbReference>
<dbReference type="KEGG" id="nvi:100677950"/>